<sequence>RNRAHPKRRRSPSLTRMYSLFASRLETVKLGERRWSRKWTSIRSHGDCLALWKSVYGYFIVLGATFRVEDRPPCSVPLSFEDHSLHILNESLVDREFGEIIQIVALTLAIVGIGMGRYG</sequence>
<name>A0A0H5RC27_9EUKA</name>
<dbReference type="EMBL" id="HACM01011151">
    <property type="protein sequence ID" value="CRZ11593.1"/>
    <property type="molecule type" value="Transcribed_RNA"/>
</dbReference>
<organism evidence="1">
    <name type="scientific">Spongospora subterranea</name>
    <dbReference type="NCBI Taxonomy" id="70186"/>
    <lineage>
        <taxon>Eukaryota</taxon>
        <taxon>Sar</taxon>
        <taxon>Rhizaria</taxon>
        <taxon>Endomyxa</taxon>
        <taxon>Phytomyxea</taxon>
        <taxon>Plasmodiophorida</taxon>
        <taxon>Plasmodiophoridae</taxon>
        <taxon>Spongospora</taxon>
    </lineage>
</organism>
<reference evidence="1" key="1">
    <citation type="submission" date="2015-04" db="EMBL/GenBank/DDBJ databases">
        <title>The genome sequence of the plant pathogenic Rhizarian Plasmodiophora brassicae reveals insights in its biotrophic life cycle and the origin of chitin synthesis.</title>
        <authorList>
            <person name="Schwelm A."/>
            <person name="Fogelqvist J."/>
            <person name="Knaust A."/>
            <person name="Julke S."/>
            <person name="Lilja T."/>
            <person name="Dhandapani V."/>
            <person name="Bonilla-Rosso G."/>
            <person name="Karlsson M."/>
            <person name="Shevchenko A."/>
            <person name="Choi S.R."/>
            <person name="Kim H.G."/>
            <person name="Park J.Y."/>
            <person name="Lim Y.P."/>
            <person name="Ludwig-Muller J."/>
            <person name="Dixelius C."/>
        </authorList>
    </citation>
    <scope>NUCLEOTIDE SEQUENCE</scope>
    <source>
        <tissue evidence="1">Potato root galls</tissue>
    </source>
</reference>
<dbReference type="AlphaFoldDB" id="A0A0H5RC27"/>
<feature type="non-terminal residue" evidence="1">
    <location>
        <position position="1"/>
    </location>
</feature>
<protein>
    <submittedName>
        <fullName evidence="1">Uncharacterized protein</fullName>
    </submittedName>
</protein>
<evidence type="ECO:0000313" key="1">
    <source>
        <dbReference type="EMBL" id="CRZ11593.1"/>
    </source>
</evidence>
<proteinExistence type="predicted"/>
<accession>A0A0H5RC27</accession>